<keyword evidence="3" id="KW-0269">Exonuclease</keyword>
<dbReference type="Proteomes" id="UP000550729">
    <property type="component" value="Unassembled WGS sequence"/>
</dbReference>
<keyword evidence="3" id="KW-0378">Hydrolase</keyword>
<keyword evidence="4" id="KW-1185">Reference proteome</keyword>
<proteinExistence type="predicted"/>
<dbReference type="PANTHER" id="PTHR30337:SF0">
    <property type="entry name" value="NUCLEASE SBCCD SUBUNIT D"/>
    <property type="match status" value="1"/>
</dbReference>
<comment type="caution">
    <text evidence="3">The sequence shown here is derived from an EMBL/GenBank/DDBJ whole genome shotgun (WGS) entry which is preliminary data.</text>
</comment>
<feature type="domain" description="Calcineurin-like phosphoesterase" evidence="2">
    <location>
        <begin position="51"/>
        <end position="147"/>
    </location>
</feature>
<dbReference type="InterPro" id="IPR004843">
    <property type="entry name" value="Calcineurin-like_PHP"/>
</dbReference>
<reference evidence="3 4" key="1">
    <citation type="submission" date="2020-04" db="EMBL/GenBank/DDBJ databases">
        <title>Gordonia sp. nov. TBRC 11910.</title>
        <authorList>
            <person name="Suriyachadkun C."/>
        </authorList>
    </citation>
    <scope>NUCLEOTIDE SEQUENCE [LARGE SCALE GENOMIC DNA]</scope>
    <source>
        <strain evidence="3 4">TBRC 11910</strain>
    </source>
</reference>
<dbReference type="InterPro" id="IPR014577">
    <property type="entry name" value="UCP033093_metalloPase"/>
</dbReference>
<dbReference type="InterPro" id="IPR029052">
    <property type="entry name" value="Metallo-depent_PP-like"/>
</dbReference>
<dbReference type="SUPFAM" id="SSF56300">
    <property type="entry name" value="Metallo-dependent phosphatases"/>
    <property type="match status" value="1"/>
</dbReference>
<evidence type="ECO:0000259" key="2">
    <source>
        <dbReference type="Pfam" id="PF00149"/>
    </source>
</evidence>
<dbReference type="GO" id="GO:0004527">
    <property type="term" value="F:exonuclease activity"/>
    <property type="evidence" value="ECO:0007669"/>
    <property type="project" value="UniProtKB-KW"/>
</dbReference>
<accession>A0A848KSE0</accession>
<keyword evidence="3" id="KW-0540">Nuclease</keyword>
<sequence length="433" mass="45838">MAEPAMQWSLFDDLDQPSLFDAPRVAGVEDSAPTPTGDDAAGQAQPERRITFLHTADWQLGMTRKYLSADAQHAYTAARLDAVTRIGAVAASTGARFVVVCGDVFEDHRVSARLITQTLDRLGEFTVPVYLLPGNHDPFDAAGVYRSEIFRTRCPANVTVLSTPGVVGVCDDAELVVAPWSHKAPLADLVGAQVDSLQPTDRLRVVVGHGATDALSPGSDPSLVAVGALEEALSTSLIDYVALGDRHSVTPVGGSGRIWYSGAQEVTNFDNVETEPGSVLEVTLTRGADGRTVDVTPHRVGQWAFTSIRHDITSAADVADFARRLSAIPDKSRVVLQVALVGTVSVVEHVELQRILDGAADSFAAVRRWDAHDDLVVVADADSVADFALRGYAAQAADELVERASAEDGTATAARGALALLARLAARTGGESR</sequence>
<dbReference type="PIRSF" id="PIRSF033093">
    <property type="entry name" value="UCP_ML1119"/>
    <property type="match status" value="1"/>
</dbReference>
<dbReference type="AlphaFoldDB" id="A0A848KSE0"/>
<evidence type="ECO:0000313" key="4">
    <source>
        <dbReference type="Proteomes" id="UP000550729"/>
    </source>
</evidence>
<dbReference type="PANTHER" id="PTHR30337">
    <property type="entry name" value="COMPONENT OF ATP-DEPENDENT DSDNA EXONUCLEASE"/>
    <property type="match status" value="1"/>
</dbReference>
<dbReference type="Gene3D" id="3.60.21.10">
    <property type="match status" value="1"/>
</dbReference>
<feature type="region of interest" description="Disordered" evidence="1">
    <location>
        <begin position="26"/>
        <end position="46"/>
    </location>
</feature>
<evidence type="ECO:0000313" key="3">
    <source>
        <dbReference type="EMBL" id="NMO01182.1"/>
    </source>
</evidence>
<dbReference type="Pfam" id="PF00149">
    <property type="entry name" value="Metallophos"/>
    <property type="match status" value="1"/>
</dbReference>
<dbReference type="InterPro" id="IPR050535">
    <property type="entry name" value="DNA_Repair-Maintenance_Comp"/>
</dbReference>
<gene>
    <name evidence="3" type="ORF">HH308_08115</name>
</gene>
<dbReference type="RefSeq" id="WP_170193672.1">
    <property type="nucleotide sequence ID" value="NZ_JABBNB010000006.1"/>
</dbReference>
<organism evidence="3 4">
    <name type="scientific">Gordonia asplenii</name>
    <dbReference type="NCBI Taxonomy" id="2725283"/>
    <lineage>
        <taxon>Bacteria</taxon>
        <taxon>Bacillati</taxon>
        <taxon>Actinomycetota</taxon>
        <taxon>Actinomycetes</taxon>
        <taxon>Mycobacteriales</taxon>
        <taxon>Gordoniaceae</taxon>
        <taxon>Gordonia</taxon>
    </lineage>
</organism>
<protein>
    <submittedName>
        <fullName evidence="3">Exonuclease SbcCD subunit D</fullName>
    </submittedName>
</protein>
<evidence type="ECO:0000256" key="1">
    <source>
        <dbReference type="SAM" id="MobiDB-lite"/>
    </source>
</evidence>
<name>A0A848KSE0_9ACTN</name>
<dbReference type="EMBL" id="JABBNB010000006">
    <property type="protein sequence ID" value="NMO01182.1"/>
    <property type="molecule type" value="Genomic_DNA"/>
</dbReference>